<keyword evidence="4 10" id="KW-1003">Cell membrane</keyword>
<evidence type="ECO:0000313" key="13">
    <source>
        <dbReference type="Proteomes" id="UP001629953"/>
    </source>
</evidence>
<protein>
    <recommendedName>
        <fullName evidence="10">Type II secretion system protein M</fullName>
        <shortName evidence="10">T2SS protein M</shortName>
    </recommendedName>
    <alternativeName>
        <fullName evidence="10">General secretion pathway protein M</fullName>
    </alternativeName>
</protein>
<comment type="subcellular location">
    <subcellularLocation>
        <location evidence="1">Cell inner membrane</location>
        <topology evidence="1">Single-pass membrane protein</topology>
    </subcellularLocation>
</comment>
<evidence type="ECO:0000256" key="10">
    <source>
        <dbReference type="PIRNR" id="PIRNR006291"/>
    </source>
</evidence>
<dbReference type="PIRSF" id="PIRSF006291">
    <property type="entry name" value="GspM"/>
    <property type="match status" value="1"/>
</dbReference>
<evidence type="ECO:0000256" key="1">
    <source>
        <dbReference type="ARBA" id="ARBA00004377"/>
    </source>
</evidence>
<evidence type="ECO:0000256" key="8">
    <source>
        <dbReference type="ARBA" id="ARBA00022989"/>
    </source>
</evidence>
<dbReference type="SUPFAM" id="SSF103054">
    <property type="entry name" value="General secretion pathway protein M, EpsM"/>
    <property type="match status" value="1"/>
</dbReference>
<evidence type="ECO:0000256" key="4">
    <source>
        <dbReference type="ARBA" id="ARBA00022475"/>
    </source>
</evidence>
<comment type="function">
    <text evidence="10">Inner membrane component of the type II secretion system required for the energy-dependent secretion of extracellular factors such as proteases and toxins from the periplasm.</text>
</comment>
<keyword evidence="9 10" id="KW-0472">Membrane</keyword>
<evidence type="ECO:0000313" key="12">
    <source>
        <dbReference type="EMBL" id="MFM2485426.1"/>
    </source>
</evidence>
<proteinExistence type="inferred from homology"/>
<comment type="similarity">
    <text evidence="2 10">Belongs to the GSP M family.</text>
</comment>
<reference evidence="12 13" key="1">
    <citation type="journal article" date="2013" name="Int. J. Syst. Evol. Microbiol.">
        <title>Celerinatantimonas yamalensis sp. nov., a cold-adapted diazotrophic bacterium from a cold permafrost brine.</title>
        <authorList>
            <person name="Shcherbakova V."/>
            <person name="Chuvilskaya N."/>
            <person name="Rivkina E."/>
            <person name="Demidov N."/>
            <person name="Uchaeva V."/>
            <person name="Suetin S."/>
            <person name="Suzina N."/>
            <person name="Gilichinsky D."/>
        </authorList>
    </citation>
    <scope>NUCLEOTIDE SEQUENCE [LARGE SCALE GENOMIC DNA]</scope>
    <source>
        <strain evidence="12 13">C7</strain>
    </source>
</reference>
<evidence type="ECO:0000256" key="2">
    <source>
        <dbReference type="ARBA" id="ARBA00010637"/>
    </source>
</evidence>
<evidence type="ECO:0000256" key="7">
    <source>
        <dbReference type="ARBA" id="ARBA00022927"/>
    </source>
</evidence>
<evidence type="ECO:0000256" key="3">
    <source>
        <dbReference type="ARBA" id="ARBA00022448"/>
    </source>
</evidence>
<keyword evidence="6 11" id="KW-0812">Transmembrane</keyword>
<keyword evidence="13" id="KW-1185">Reference proteome</keyword>
<evidence type="ECO:0000256" key="6">
    <source>
        <dbReference type="ARBA" id="ARBA00022692"/>
    </source>
</evidence>
<dbReference type="RefSeq" id="WP_408623659.1">
    <property type="nucleotide sequence ID" value="NZ_JBEQCT010000004.1"/>
</dbReference>
<keyword evidence="7 10" id="KW-0653">Protein transport</keyword>
<dbReference type="InterPro" id="IPR007690">
    <property type="entry name" value="T2SS_GspM"/>
</dbReference>
<evidence type="ECO:0000256" key="9">
    <source>
        <dbReference type="ARBA" id="ARBA00023136"/>
    </source>
</evidence>
<dbReference type="Pfam" id="PF04612">
    <property type="entry name" value="T2SSM"/>
    <property type="match status" value="1"/>
</dbReference>
<organism evidence="12 13">
    <name type="scientific">Celerinatantimonas yamalensis</name>
    <dbReference type="NCBI Taxonomy" id="559956"/>
    <lineage>
        <taxon>Bacteria</taxon>
        <taxon>Pseudomonadati</taxon>
        <taxon>Pseudomonadota</taxon>
        <taxon>Gammaproteobacteria</taxon>
        <taxon>Celerinatantimonadaceae</taxon>
        <taxon>Celerinatantimonas</taxon>
    </lineage>
</organism>
<evidence type="ECO:0000256" key="11">
    <source>
        <dbReference type="SAM" id="Phobius"/>
    </source>
</evidence>
<comment type="caution">
    <text evidence="12">The sequence shown here is derived from an EMBL/GenBank/DDBJ whole genome shotgun (WGS) entry which is preliminary data.</text>
</comment>
<dbReference type="InterPro" id="IPR023229">
    <property type="entry name" value="T2SS_M_periplasmic_sf"/>
</dbReference>
<name>A0ABW9G6Y5_9GAMM</name>
<keyword evidence="3 10" id="KW-0813">Transport</keyword>
<dbReference type="EMBL" id="JBEQCT010000004">
    <property type="protein sequence ID" value="MFM2485426.1"/>
    <property type="molecule type" value="Genomic_DNA"/>
</dbReference>
<keyword evidence="8 11" id="KW-1133">Transmembrane helix</keyword>
<keyword evidence="5 10" id="KW-0997">Cell inner membrane</keyword>
<feature type="transmembrane region" description="Helical" evidence="11">
    <location>
        <begin position="12"/>
        <end position="29"/>
    </location>
</feature>
<dbReference type="Gene3D" id="3.30.1360.100">
    <property type="entry name" value="General secretion pathway protein M, EpsM"/>
    <property type="match status" value="1"/>
</dbReference>
<gene>
    <name evidence="12" type="ORF">ABUE30_10205</name>
</gene>
<evidence type="ECO:0000256" key="5">
    <source>
        <dbReference type="ARBA" id="ARBA00022519"/>
    </source>
</evidence>
<dbReference type="Proteomes" id="UP001629953">
    <property type="component" value="Unassembled WGS sequence"/>
</dbReference>
<accession>A0ABW9G6Y5</accession>
<sequence>MKQWWQSREPRERLILTIGGMLIVLTVFYQQGWLRYQNWREQTLQRIQTQQQTLQWVRAHSELLHVPANNQTSTTRRLTFSQVANQSAAQLHIAITRLQQSEQHFDVWIAPLPFNHLLQWLDILQRQYGYTPSNVELQAGDKPGMVNVNRLRFERQP</sequence>